<name>A0A672I6Q0_SALFA</name>
<dbReference type="Proteomes" id="UP000472267">
    <property type="component" value="Chromosome 18"/>
</dbReference>
<keyword evidence="2" id="KW-1185">Reference proteome</keyword>
<proteinExistence type="predicted"/>
<evidence type="ECO:0000313" key="1">
    <source>
        <dbReference type="Ensembl" id="ENSSFAP00005036700.1"/>
    </source>
</evidence>
<dbReference type="AlphaFoldDB" id="A0A672I6Q0"/>
<dbReference type="Ensembl" id="ENSSFAT00005038085.1">
    <property type="protein sequence ID" value="ENSSFAP00005036700.1"/>
    <property type="gene ID" value="ENSSFAG00005018517.1"/>
</dbReference>
<reference evidence="1" key="1">
    <citation type="submission" date="2019-06" db="EMBL/GenBank/DDBJ databases">
        <authorList>
            <consortium name="Wellcome Sanger Institute Data Sharing"/>
        </authorList>
    </citation>
    <scope>NUCLEOTIDE SEQUENCE [LARGE SCALE GENOMIC DNA]</scope>
</reference>
<reference evidence="1" key="2">
    <citation type="submission" date="2025-05" db="UniProtKB">
        <authorList>
            <consortium name="Ensembl"/>
        </authorList>
    </citation>
    <scope>IDENTIFICATION</scope>
</reference>
<organism evidence="1 2">
    <name type="scientific">Salarias fasciatus</name>
    <name type="common">Jewelled blenny</name>
    <name type="synonym">Blennius fasciatus</name>
    <dbReference type="NCBI Taxonomy" id="181472"/>
    <lineage>
        <taxon>Eukaryota</taxon>
        <taxon>Metazoa</taxon>
        <taxon>Chordata</taxon>
        <taxon>Craniata</taxon>
        <taxon>Vertebrata</taxon>
        <taxon>Euteleostomi</taxon>
        <taxon>Actinopterygii</taxon>
        <taxon>Neopterygii</taxon>
        <taxon>Teleostei</taxon>
        <taxon>Neoteleostei</taxon>
        <taxon>Acanthomorphata</taxon>
        <taxon>Ovalentaria</taxon>
        <taxon>Blenniimorphae</taxon>
        <taxon>Blenniiformes</taxon>
        <taxon>Blennioidei</taxon>
        <taxon>Blenniidae</taxon>
        <taxon>Salariinae</taxon>
        <taxon>Salarias</taxon>
    </lineage>
</organism>
<accession>A0A672I6Q0</accession>
<sequence>MCCFSTLPPVNAFPHCEHTYGRSPVCTRMWTVTLWAMVKPLPHTVHLNGLSPVWVSLWVRIAPPAVEKHCEHKCSFKLLDFGKLFPHCPQSWLRPCFGQ</sequence>
<dbReference type="Ensembl" id="ENSSFAT00005001568.1">
    <property type="protein sequence ID" value="ENSSFAP00005001472.1"/>
    <property type="gene ID" value="ENSSFAG00005001054.1"/>
</dbReference>
<protein>
    <submittedName>
        <fullName evidence="1">Uncharacterized protein</fullName>
    </submittedName>
</protein>
<evidence type="ECO:0000313" key="2">
    <source>
        <dbReference type="Proteomes" id="UP000472267"/>
    </source>
</evidence>